<comment type="caution">
    <text evidence="2">The sequence shown here is derived from an EMBL/GenBank/DDBJ whole genome shotgun (WGS) entry which is preliminary data.</text>
</comment>
<gene>
    <name evidence="2" type="ORF">AAHA92_14483</name>
</gene>
<dbReference type="EMBL" id="JBEAFC010000006">
    <property type="protein sequence ID" value="KAL1553861.1"/>
    <property type="molecule type" value="Genomic_DNA"/>
</dbReference>
<dbReference type="AlphaFoldDB" id="A0ABD1HBQ0"/>
<reference evidence="2 3" key="1">
    <citation type="submission" date="2024-06" db="EMBL/GenBank/DDBJ databases">
        <title>A chromosome level genome sequence of Diviner's sage (Salvia divinorum).</title>
        <authorList>
            <person name="Ford S.A."/>
            <person name="Ro D.-K."/>
            <person name="Ness R.W."/>
            <person name="Phillips M.A."/>
        </authorList>
    </citation>
    <scope>NUCLEOTIDE SEQUENCE [LARGE SCALE GENOMIC DNA]</scope>
    <source>
        <strain evidence="2">SAF-2024a</strain>
        <tissue evidence="2">Leaf</tissue>
    </source>
</reference>
<feature type="compositionally biased region" description="Basic and acidic residues" evidence="1">
    <location>
        <begin position="24"/>
        <end position="39"/>
    </location>
</feature>
<evidence type="ECO:0000313" key="2">
    <source>
        <dbReference type="EMBL" id="KAL1553861.1"/>
    </source>
</evidence>
<accession>A0ABD1HBQ0</accession>
<proteinExistence type="predicted"/>
<feature type="compositionally biased region" description="Low complexity" evidence="1">
    <location>
        <begin position="135"/>
        <end position="144"/>
    </location>
</feature>
<organism evidence="2 3">
    <name type="scientific">Salvia divinorum</name>
    <name type="common">Maria pastora</name>
    <name type="synonym">Diviner's sage</name>
    <dbReference type="NCBI Taxonomy" id="28513"/>
    <lineage>
        <taxon>Eukaryota</taxon>
        <taxon>Viridiplantae</taxon>
        <taxon>Streptophyta</taxon>
        <taxon>Embryophyta</taxon>
        <taxon>Tracheophyta</taxon>
        <taxon>Spermatophyta</taxon>
        <taxon>Magnoliopsida</taxon>
        <taxon>eudicotyledons</taxon>
        <taxon>Gunneridae</taxon>
        <taxon>Pentapetalae</taxon>
        <taxon>asterids</taxon>
        <taxon>lamiids</taxon>
        <taxon>Lamiales</taxon>
        <taxon>Lamiaceae</taxon>
        <taxon>Nepetoideae</taxon>
        <taxon>Mentheae</taxon>
        <taxon>Salviinae</taxon>
        <taxon>Salvia</taxon>
        <taxon>Salvia subgen. Calosphace</taxon>
    </lineage>
</organism>
<dbReference type="Proteomes" id="UP001567538">
    <property type="component" value="Unassembled WGS sequence"/>
</dbReference>
<evidence type="ECO:0000256" key="1">
    <source>
        <dbReference type="SAM" id="MobiDB-lite"/>
    </source>
</evidence>
<evidence type="ECO:0000313" key="3">
    <source>
        <dbReference type="Proteomes" id="UP001567538"/>
    </source>
</evidence>
<dbReference type="PANTHER" id="PTHR34130:SF14">
    <property type="match status" value="1"/>
</dbReference>
<name>A0ABD1HBQ0_SALDI</name>
<sequence>MDKTTNFPQEGKRPPPPGEEEEEPHSLRESKIQDKRRSSSEPSEFFEFFHDFNSEMSNAEDIISCGKLMLYQNPPRVHPQILKSLSADDATRFSRRHRGGGSLSAAARSRSAARSVESRRLATKPEAADIHRNSSKSSAKSEGSKAAALKPRWFVMMFGPLKLQPEMDLRDIKSRQVRRNRGRLFPRIDGGGGATGGRSDWRSFWGVDLLKVLSCKNHASVAVTASIGLVPHF</sequence>
<dbReference type="PANTHER" id="PTHR34130">
    <property type="entry name" value="OS08G0243800 PROTEIN"/>
    <property type="match status" value="1"/>
</dbReference>
<protein>
    <submittedName>
        <fullName evidence="2">Uncharacterized protein</fullName>
    </submittedName>
</protein>
<feature type="compositionally biased region" description="Low complexity" evidence="1">
    <location>
        <begin position="103"/>
        <end position="115"/>
    </location>
</feature>
<feature type="region of interest" description="Disordered" evidence="1">
    <location>
        <begin position="93"/>
        <end position="144"/>
    </location>
</feature>
<keyword evidence="3" id="KW-1185">Reference proteome</keyword>
<feature type="region of interest" description="Disordered" evidence="1">
    <location>
        <begin position="1"/>
        <end position="42"/>
    </location>
</feature>